<name>A0A1Y1ZRF1_9PLEO</name>
<accession>A0A1Y1ZRF1</accession>
<evidence type="ECO:0000313" key="3">
    <source>
        <dbReference type="Proteomes" id="UP000193144"/>
    </source>
</evidence>
<dbReference type="Proteomes" id="UP000193144">
    <property type="component" value="Unassembled WGS sequence"/>
</dbReference>
<feature type="chain" id="PRO_5012779196" evidence="1">
    <location>
        <begin position="20"/>
        <end position="380"/>
    </location>
</feature>
<organism evidence="2 3">
    <name type="scientific">Clohesyomyces aquaticus</name>
    <dbReference type="NCBI Taxonomy" id="1231657"/>
    <lineage>
        <taxon>Eukaryota</taxon>
        <taxon>Fungi</taxon>
        <taxon>Dikarya</taxon>
        <taxon>Ascomycota</taxon>
        <taxon>Pezizomycotina</taxon>
        <taxon>Dothideomycetes</taxon>
        <taxon>Pleosporomycetidae</taxon>
        <taxon>Pleosporales</taxon>
        <taxon>Lindgomycetaceae</taxon>
        <taxon>Clohesyomyces</taxon>
    </lineage>
</organism>
<keyword evidence="1" id="KW-0732">Signal</keyword>
<dbReference type="STRING" id="1231657.A0A1Y1ZRF1"/>
<protein>
    <submittedName>
        <fullName evidence="2">Uncharacterized protein</fullName>
    </submittedName>
</protein>
<dbReference type="OrthoDB" id="3937708at2759"/>
<reference evidence="2 3" key="1">
    <citation type="submission" date="2016-07" db="EMBL/GenBank/DDBJ databases">
        <title>Pervasive Adenine N6-methylation of Active Genes in Fungi.</title>
        <authorList>
            <consortium name="DOE Joint Genome Institute"/>
            <person name="Mondo S.J."/>
            <person name="Dannebaum R.O."/>
            <person name="Kuo R.C."/>
            <person name="Labutti K."/>
            <person name="Haridas S."/>
            <person name="Kuo A."/>
            <person name="Salamov A."/>
            <person name="Ahrendt S.R."/>
            <person name="Lipzen A."/>
            <person name="Sullivan W."/>
            <person name="Andreopoulos W.B."/>
            <person name="Clum A."/>
            <person name="Lindquist E."/>
            <person name="Daum C."/>
            <person name="Ramamoorthy G.K."/>
            <person name="Gryganskyi A."/>
            <person name="Culley D."/>
            <person name="Magnuson J.K."/>
            <person name="James T.Y."/>
            <person name="O'Malley M.A."/>
            <person name="Stajich J.E."/>
            <person name="Spatafora J.W."/>
            <person name="Visel A."/>
            <person name="Grigoriev I.V."/>
        </authorList>
    </citation>
    <scope>NUCLEOTIDE SEQUENCE [LARGE SCALE GENOMIC DNA]</scope>
    <source>
        <strain evidence="2 3">CBS 115471</strain>
    </source>
</reference>
<feature type="signal peptide" evidence="1">
    <location>
        <begin position="1"/>
        <end position="19"/>
    </location>
</feature>
<evidence type="ECO:0000313" key="2">
    <source>
        <dbReference type="EMBL" id="ORY12816.1"/>
    </source>
</evidence>
<gene>
    <name evidence="2" type="ORF">BCR34DRAFT_563053</name>
</gene>
<evidence type="ECO:0000256" key="1">
    <source>
        <dbReference type="SAM" id="SignalP"/>
    </source>
</evidence>
<dbReference type="EMBL" id="MCFA01000047">
    <property type="protein sequence ID" value="ORY12816.1"/>
    <property type="molecule type" value="Genomic_DNA"/>
</dbReference>
<sequence length="380" mass="40142">MSSLLSLSLVALGARKVLGDCVSFGMDFQNGGNYFQNSLSNDNFTFVSQFEGCQNDTAYNILVDPEGDQTECSDTNLLPSDTNQLSTCPIEKSQLYSGDWAVLVISNNGDSGQPIAYERDFSLSVGPQSTSTYTPTVTASATITPLVNVTSTATDTTVTTLAPSTVTSAKVTRNPTITVTPSRVTSTVTKALLTLKVTQYSLSIVPVTKTVTASCKRPVRASKHDPVARIVPTVGPMAKKFSAKYARDYDLNNKAAYVQERKERLAGRAPDPQPLVVTDTNTVDWVTVTSTSTAPATTATVTSTSLTTATATPAPITVLSGTTVAPPVTVTAATPTRVVTRWLIATTTTTKALRYTYTITATTTPSASASACLQVGGMLW</sequence>
<proteinExistence type="predicted"/>
<keyword evidence="3" id="KW-1185">Reference proteome</keyword>
<dbReference type="AlphaFoldDB" id="A0A1Y1ZRF1"/>
<comment type="caution">
    <text evidence="2">The sequence shown here is derived from an EMBL/GenBank/DDBJ whole genome shotgun (WGS) entry which is preliminary data.</text>
</comment>